<evidence type="ECO:0000313" key="2">
    <source>
        <dbReference type="Proteomes" id="UP000293291"/>
    </source>
</evidence>
<dbReference type="EMBL" id="SDWU01000007">
    <property type="protein sequence ID" value="RYC02943.1"/>
    <property type="molecule type" value="Genomic_DNA"/>
</dbReference>
<sequence>MNTLVVHESHFGNTRTVAEAIADGIADGFASVEGAGHEGRGEGRVEVVDVTEAPDRLAADVDLLVVGAPTHAFSMSRASTRRDARTQGADPGHEARGVREWLETLTPTGEPPDVATFDTRVTTVRKLPGSAARAAGRSVARHHLGKVVGSASFFVEDSHGPLADGELDRARDWGRALARREA</sequence>
<dbReference type="RefSeq" id="WP_129454348.1">
    <property type="nucleotide sequence ID" value="NZ_JACXYX010000010.1"/>
</dbReference>
<reference evidence="1 2" key="1">
    <citation type="submission" date="2019-01" db="EMBL/GenBank/DDBJ databases">
        <title>Novel species of Nocardioides.</title>
        <authorList>
            <person name="Liu Q."/>
            <person name="Xin Y.-H."/>
        </authorList>
    </citation>
    <scope>NUCLEOTIDE SEQUENCE [LARGE SCALE GENOMIC DNA]</scope>
    <source>
        <strain evidence="1 2">CGMCC 4.6875</strain>
    </source>
</reference>
<keyword evidence="2" id="KW-1185">Reference proteome</keyword>
<dbReference type="AlphaFoldDB" id="A0A4Q2SD64"/>
<gene>
    <name evidence="1" type="ORF">EUA07_07260</name>
</gene>
<dbReference type="InterPro" id="IPR029039">
    <property type="entry name" value="Flavoprotein-like_sf"/>
</dbReference>
<dbReference type="OrthoDB" id="3253043at2"/>
<dbReference type="Gene3D" id="3.40.50.360">
    <property type="match status" value="1"/>
</dbReference>
<protein>
    <submittedName>
        <fullName evidence="1">Flavodoxin family protein</fullName>
    </submittedName>
</protein>
<organism evidence="1 2">
    <name type="scientific">Nocardioides ganghwensis</name>
    <dbReference type="NCBI Taxonomy" id="252230"/>
    <lineage>
        <taxon>Bacteria</taxon>
        <taxon>Bacillati</taxon>
        <taxon>Actinomycetota</taxon>
        <taxon>Actinomycetes</taxon>
        <taxon>Propionibacteriales</taxon>
        <taxon>Nocardioidaceae</taxon>
        <taxon>Nocardioides</taxon>
    </lineage>
</organism>
<proteinExistence type="predicted"/>
<comment type="caution">
    <text evidence="1">The sequence shown here is derived from an EMBL/GenBank/DDBJ whole genome shotgun (WGS) entry which is preliminary data.</text>
</comment>
<name>A0A4Q2SD64_9ACTN</name>
<accession>A0A4Q2SD64</accession>
<dbReference type="SUPFAM" id="SSF52218">
    <property type="entry name" value="Flavoproteins"/>
    <property type="match status" value="1"/>
</dbReference>
<dbReference type="Proteomes" id="UP000293291">
    <property type="component" value="Unassembled WGS sequence"/>
</dbReference>
<evidence type="ECO:0000313" key="1">
    <source>
        <dbReference type="EMBL" id="RYC02943.1"/>
    </source>
</evidence>